<sequence>MQCGCVVGREECVDGGVAGEGVGEFGAEGLVVVIGEFAEIESGIGVVDGDSEFDT</sequence>
<proteinExistence type="predicted"/>
<evidence type="ECO:0000313" key="2">
    <source>
        <dbReference type="EMBL" id="CAB4971015.1"/>
    </source>
</evidence>
<protein>
    <submittedName>
        <fullName evidence="1">Unannotated protein</fullName>
    </submittedName>
</protein>
<organism evidence="1">
    <name type="scientific">freshwater metagenome</name>
    <dbReference type="NCBI Taxonomy" id="449393"/>
    <lineage>
        <taxon>unclassified sequences</taxon>
        <taxon>metagenomes</taxon>
        <taxon>ecological metagenomes</taxon>
    </lineage>
</organism>
<reference evidence="1" key="1">
    <citation type="submission" date="2020-05" db="EMBL/GenBank/DDBJ databases">
        <authorList>
            <person name="Chiriac C."/>
            <person name="Salcher M."/>
            <person name="Ghai R."/>
            <person name="Kavagutti S V."/>
        </authorList>
    </citation>
    <scope>NUCLEOTIDE SEQUENCE</scope>
</reference>
<name>A0A6J7A0D1_9ZZZZ</name>
<accession>A0A6J7A0D1</accession>
<gene>
    <name evidence="1" type="ORF">UFOPK3046_02044</name>
    <name evidence="2" type="ORF">UFOPK3914_00400</name>
</gene>
<dbReference type="EMBL" id="CAFAAQ010000280">
    <property type="protein sequence ID" value="CAB4826337.1"/>
    <property type="molecule type" value="Genomic_DNA"/>
</dbReference>
<dbReference type="EMBL" id="CAFBOG010000023">
    <property type="protein sequence ID" value="CAB4971015.1"/>
    <property type="molecule type" value="Genomic_DNA"/>
</dbReference>
<dbReference type="AlphaFoldDB" id="A0A6J7A0D1"/>
<evidence type="ECO:0000313" key="1">
    <source>
        <dbReference type="EMBL" id="CAB4826337.1"/>
    </source>
</evidence>